<feature type="transmembrane region" description="Helical" evidence="1">
    <location>
        <begin position="102"/>
        <end position="129"/>
    </location>
</feature>
<evidence type="ECO:0000313" key="2">
    <source>
        <dbReference type="EMBL" id="PSK87561.1"/>
    </source>
</evidence>
<keyword evidence="1" id="KW-0812">Transmembrane</keyword>
<keyword evidence="1" id="KW-1133">Transmembrane helix</keyword>
<keyword evidence="5" id="KW-1185">Reference proteome</keyword>
<dbReference type="Proteomes" id="UP000193495">
    <property type="component" value="Unassembled WGS sequence"/>
</dbReference>
<feature type="transmembrane region" description="Helical" evidence="1">
    <location>
        <begin position="141"/>
        <end position="162"/>
    </location>
</feature>
<evidence type="ECO:0000313" key="5">
    <source>
        <dbReference type="Proteomes" id="UP000240624"/>
    </source>
</evidence>
<organism evidence="3 4">
    <name type="scientific">Limimaricola soesokkakensis</name>
    <dbReference type="NCBI Taxonomy" id="1343159"/>
    <lineage>
        <taxon>Bacteria</taxon>
        <taxon>Pseudomonadati</taxon>
        <taxon>Pseudomonadota</taxon>
        <taxon>Alphaproteobacteria</taxon>
        <taxon>Rhodobacterales</taxon>
        <taxon>Paracoccaceae</taxon>
        <taxon>Limimaricola</taxon>
    </lineage>
</organism>
<dbReference type="EMBL" id="PYGB01000002">
    <property type="protein sequence ID" value="PSK87561.1"/>
    <property type="molecule type" value="Genomic_DNA"/>
</dbReference>
<proteinExistence type="predicted"/>
<reference evidence="3 4" key="1">
    <citation type="submission" date="2017-03" db="EMBL/GenBank/DDBJ databases">
        <authorList>
            <person name="Afonso C.L."/>
            <person name="Miller P.J."/>
            <person name="Scott M.A."/>
            <person name="Spackman E."/>
            <person name="Goraichik I."/>
            <person name="Dimitrov K.M."/>
            <person name="Suarez D.L."/>
            <person name="Swayne D.E."/>
        </authorList>
    </citation>
    <scope>NUCLEOTIDE SEQUENCE [LARGE SCALE GENOMIC DNA]</scope>
    <source>
        <strain evidence="3 4">CECT 8367</strain>
    </source>
</reference>
<feature type="transmembrane region" description="Helical" evidence="1">
    <location>
        <begin position="9"/>
        <end position="29"/>
    </location>
</feature>
<evidence type="ECO:0000313" key="3">
    <source>
        <dbReference type="EMBL" id="SLN31138.1"/>
    </source>
</evidence>
<dbReference type="Proteomes" id="UP000240624">
    <property type="component" value="Unassembled WGS sequence"/>
</dbReference>
<reference evidence="2 5" key="2">
    <citation type="submission" date="2018-03" db="EMBL/GenBank/DDBJ databases">
        <title>Genomic Encyclopedia of Archaeal and Bacterial Type Strains, Phase II (KMG-II): from individual species to whole genera.</title>
        <authorList>
            <person name="Goeker M."/>
        </authorList>
    </citation>
    <scope>NUCLEOTIDE SEQUENCE [LARGE SCALE GENOMIC DNA]</scope>
    <source>
        <strain evidence="2 5">DSM 29956</strain>
    </source>
</reference>
<gene>
    <name evidence="2" type="ORF">CLV79_10241</name>
    <name evidence="3" type="ORF">LOS8367_01125</name>
</gene>
<evidence type="ECO:0000256" key="1">
    <source>
        <dbReference type="SAM" id="Phobius"/>
    </source>
</evidence>
<keyword evidence="1" id="KW-0472">Membrane</keyword>
<feature type="transmembrane region" description="Helical" evidence="1">
    <location>
        <begin position="57"/>
        <end position="75"/>
    </location>
</feature>
<name>A0A1X6YTX4_9RHOB</name>
<sequence length="177" mass="19153">MASPRQARLWLGRAGFAALAMGLIFLRLLPLDTLPPRWAGPDLLLVAVLLWVVRRPGFLPVWMVAGVVLLADFLFQRPPGLMAALTVIATEMLRRRHMRLRAGGFAAEWAATSLAVAGILAATQLALLITVVPAPPLGLVASQAVTTALAYPLAAIAARWLFRIGHRPTDSRRRISV</sequence>
<dbReference type="OrthoDB" id="7629477at2"/>
<dbReference type="RefSeq" id="WP_085895514.1">
    <property type="nucleotide sequence ID" value="NZ_FWFY01000003.1"/>
</dbReference>
<dbReference type="EMBL" id="FWFY01000003">
    <property type="protein sequence ID" value="SLN31138.1"/>
    <property type="molecule type" value="Genomic_DNA"/>
</dbReference>
<protein>
    <submittedName>
        <fullName evidence="2">Rod shape-determining protein MreD</fullName>
    </submittedName>
</protein>
<evidence type="ECO:0000313" key="4">
    <source>
        <dbReference type="Proteomes" id="UP000193495"/>
    </source>
</evidence>
<dbReference type="AlphaFoldDB" id="A0A1X6YTX4"/>
<accession>A0A1X6YTX4</accession>